<keyword evidence="1" id="KW-0560">Oxidoreductase</keyword>
<dbReference type="InterPro" id="IPR001509">
    <property type="entry name" value="Epimerase_deHydtase"/>
</dbReference>
<feature type="domain" description="NAD-dependent epimerase/dehydratase" evidence="3">
    <location>
        <begin position="7"/>
        <end position="244"/>
    </location>
</feature>
<dbReference type="OrthoDB" id="9778052at2"/>
<comment type="similarity">
    <text evidence="2">Belongs to the NAD(P)-dependent epimerase/dehydratase family. Dihydroflavonol-4-reductase subfamily.</text>
</comment>
<dbReference type="GO" id="GO:0016616">
    <property type="term" value="F:oxidoreductase activity, acting on the CH-OH group of donors, NAD or NADP as acceptor"/>
    <property type="evidence" value="ECO:0007669"/>
    <property type="project" value="TreeGrafter"/>
</dbReference>
<dbReference type="AlphaFoldDB" id="A0A1X0J5T2"/>
<dbReference type="InterPro" id="IPR050425">
    <property type="entry name" value="NAD(P)_dehydrat-like"/>
</dbReference>
<dbReference type="Proteomes" id="UP000192534">
    <property type="component" value="Unassembled WGS sequence"/>
</dbReference>
<dbReference type="PANTHER" id="PTHR10366">
    <property type="entry name" value="NAD DEPENDENT EPIMERASE/DEHYDRATASE"/>
    <property type="match status" value="1"/>
</dbReference>
<dbReference type="Gene3D" id="3.40.50.720">
    <property type="entry name" value="NAD(P)-binding Rossmann-like Domain"/>
    <property type="match status" value="1"/>
</dbReference>
<sequence>MPERVRVLVTGGSGFIAGHLIVRLLADGYLVRATVRNSNRDRQLRKTLAAAGADPDRLDVVVADLSSDDGWAEAVRGCRFVQHVASPFPPRQPADEDEIIVPAREGTLRVLRAAAAEGVRRVVITSSFAAIGYSPKPSGTAYDETDWTNPDDVVSPYVKSKTLAERAAWDFAERPGSPELAVVNPVGVFGPPLGENLSTSVQIIDALLRGQPPLVPRASFAVVDVRDVADLLVRAMTSPQAAGQRYLAAAGQPVTLPDIAGVLRDRLGAGAVRVPRRQIPDWAVRVGGRFLPPLRELAGLLGTPKSVNNTKAVAQLGWNPRSAADTVAATAEGLLALSSAAVADR</sequence>
<evidence type="ECO:0000256" key="1">
    <source>
        <dbReference type="ARBA" id="ARBA00023002"/>
    </source>
</evidence>
<evidence type="ECO:0000313" key="5">
    <source>
        <dbReference type="Proteomes" id="UP000192534"/>
    </source>
</evidence>
<reference evidence="4 5" key="1">
    <citation type="submission" date="2016-12" db="EMBL/GenBank/DDBJ databases">
        <title>The new phylogeny of genus Mycobacterium.</title>
        <authorList>
            <person name="Tortoli E."/>
            <person name="Trovato A."/>
            <person name="Cirillo D.M."/>
        </authorList>
    </citation>
    <scope>NUCLEOTIDE SEQUENCE [LARGE SCALE GENOMIC DNA]</scope>
    <source>
        <strain evidence="4 5">DSM 44223</strain>
    </source>
</reference>
<dbReference type="FunFam" id="3.40.50.720:FF:000336">
    <property type="entry name" value="Aldehyde reductase"/>
    <property type="match status" value="1"/>
</dbReference>
<evidence type="ECO:0000313" key="4">
    <source>
        <dbReference type="EMBL" id="ORB57502.1"/>
    </source>
</evidence>
<dbReference type="RefSeq" id="WP_083117168.1">
    <property type="nucleotide sequence ID" value="NZ_JACKUO010000021.1"/>
</dbReference>
<dbReference type="PANTHER" id="PTHR10366:SF564">
    <property type="entry name" value="STEROL-4-ALPHA-CARBOXYLATE 3-DEHYDROGENASE, DECARBOXYLATING"/>
    <property type="match status" value="1"/>
</dbReference>
<evidence type="ECO:0000256" key="2">
    <source>
        <dbReference type="ARBA" id="ARBA00023445"/>
    </source>
</evidence>
<comment type="caution">
    <text evidence="4">The sequence shown here is derived from an EMBL/GenBank/DDBJ whole genome shotgun (WGS) entry which is preliminary data.</text>
</comment>
<gene>
    <name evidence="4" type="ORF">BST42_03875</name>
</gene>
<proteinExistence type="inferred from homology"/>
<dbReference type="EMBL" id="MVIH01000001">
    <property type="protein sequence ID" value="ORB57502.1"/>
    <property type="molecule type" value="Genomic_DNA"/>
</dbReference>
<dbReference type="SUPFAM" id="SSF51735">
    <property type="entry name" value="NAD(P)-binding Rossmann-fold domains"/>
    <property type="match status" value="1"/>
</dbReference>
<name>A0A1X0J5T2_MYCRH</name>
<evidence type="ECO:0000259" key="3">
    <source>
        <dbReference type="Pfam" id="PF01370"/>
    </source>
</evidence>
<protein>
    <submittedName>
        <fullName evidence="4">Epimerase</fullName>
    </submittedName>
</protein>
<dbReference type="InterPro" id="IPR036291">
    <property type="entry name" value="NAD(P)-bd_dom_sf"/>
</dbReference>
<organism evidence="4 5">
    <name type="scientific">Mycolicibacterium rhodesiae</name>
    <name type="common">Mycobacterium rhodesiae</name>
    <dbReference type="NCBI Taxonomy" id="36814"/>
    <lineage>
        <taxon>Bacteria</taxon>
        <taxon>Bacillati</taxon>
        <taxon>Actinomycetota</taxon>
        <taxon>Actinomycetes</taxon>
        <taxon>Mycobacteriales</taxon>
        <taxon>Mycobacteriaceae</taxon>
        <taxon>Mycolicibacterium</taxon>
    </lineage>
</organism>
<keyword evidence="5" id="KW-1185">Reference proteome</keyword>
<dbReference type="Pfam" id="PF01370">
    <property type="entry name" value="Epimerase"/>
    <property type="match status" value="1"/>
</dbReference>
<accession>A0A1X0J5T2</accession>
<dbReference type="CDD" id="cd05227">
    <property type="entry name" value="AR_SDR_e"/>
    <property type="match status" value="1"/>
</dbReference>